<dbReference type="PROSITE" id="PS51704">
    <property type="entry name" value="GP_PDE"/>
    <property type="match status" value="1"/>
</dbReference>
<dbReference type="PANTHER" id="PTHR11588">
    <property type="entry name" value="TUBULIN"/>
    <property type="match status" value="1"/>
</dbReference>
<gene>
    <name evidence="12" type="primary">TUB4</name>
    <name evidence="12" type="ORF">N0V83_001413</name>
</gene>
<dbReference type="InterPro" id="IPR036525">
    <property type="entry name" value="Tubulin/FtsZ_GTPase_sf"/>
</dbReference>
<evidence type="ECO:0000256" key="6">
    <source>
        <dbReference type="ARBA" id="ARBA00022741"/>
    </source>
</evidence>
<evidence type="ECO:0000256" key="4">
    <source>
        <dbReference type="ARBA" id="ARBA00022490"/>
    </source>
</evidence>
<evidence type="ECO:0000256" key="5">
    <source>
        <dbReference type="ARBA" id="ARBA00022701"/>
    </source>
</evidence>
<proteinExistence type="inferred from homology"/>
<dbReference type="GO" id="GO:0031122">
    <property type="term" value="P:cytoplasmic microtubule organization"/>
    <property type="evidence" value="ECO:0007669"/>
    <property type="project" value="InterPro"/>
</dbReference>
<organism evidence="12 13">
    <name type="scientific">Neocucurbitaria cava</name>
    <dbReference type="NCBI Taxonomy" id="798079"/>
    <lineage>
        <taxon>Eukaryota</taxon>
        <taxon>Fungi</taxon>
        <taxon>Dikarya</taxon>
        <taxon>Ascomycota</taxon>
        <taxon>Pezizomycotina</taxon>
        <taxon>Dothideomycetes</taxon>
        <taxon>Pleosporomycetidae</taxon>
        <taxon>Pleosporales</taxon>
        <taxon>Pleosporineae</taxon>
        <taxon>Cucurbitariaceae</taxon>
        <taxon>Neocucurbitaria</taxon>
    </lineage>
</organism>
<dbReference type="CDD" id="cd02188">
    <property type="entry name" value="gamma_tubulin"/>
    <property type="match status" value="1"/>
</dbReference>
<dbReference type="FunFam" id="3.40.50.1440:FF:000012">
    <property type="entry name" value="Tubulin gamma chain"/>
    <property type="match status" value="1"/>
</dbReference>
<dbReference type="InterPro" id="IPR000217">
    <property type="entry name" value="Tubulin"/>
</dbReference>
<feature type="domain" description="GP-PDE" evidence="11">
    <location>
        <begin position="65"/>
        <end position="306"/>
    </location>
</feature>
<comment type="similarity">
    <text evidence="2">Belongs to the tubulin family.</text>
</comment>
<dbReference type="EMBL" id="JAPEUY010000002">
    <property type="protein sequence ID" value="KAJ4376132.1"/>
    <property type="molecule type" value="Genomic_DNA"/>
</dbReference>
<evidence type="ECO:0000256" key="2">
    <source>
        <dbReference type="ARBA" id="ARBA00009636"/>
    </source>
</evidence>
<dbReference type="GO" id="GO:0006629">
    <property type="term" value="P:lipid metabolic process"/>
    <property type="evidence" value="ECO:0007669"/>
    <property type="project" value="InterPro"/>
</dbReference>
<dbReference type="GO" id="GO:0007020">
    <property type="term" value="P:microtubule nucleation"/>
    <property type="evidence" value="ECO:0007669"/>
    <property type="project" value="InterPro"/>
</dbReference>
<evidence type="ECO:0000256" key="10">
    <source>
        <dbReference type="SAM" id="MobiDB-lite"/>
    </source>
</evidence>
<dbReference type="Pfam" id="PF03009">
    <property type="entry name" value="GDPD"/>
    <property type="match status" value="1"/>
</dbReference>
<dbReference type="SMART" id="SM00865">
    <property type="entry name" value="Tubulin_C"/>
    <property type="match status" value="1"/>
</dbReference>
<reference evidence="12" key="1">
    <citation type="submission" date="2022-10" db="EMBL/GenBank/DDBJ databases">
        <title>Tapping the CABI collections for fungal endophytes: first genome assemblies for Collariella, Neodidymelliopsis, Ascochyta clinopodiicola, Didymella pomorum, Didymosphaeria variabile, Neocosmospora piperis and Neocucurbitaria cava.</title>
        <authorList>
            <person name="Hill R."/>
        </authorList>
    </citation>
    <scope>NUCLEOTIDE SEQUENCE</scope>
    <source>
        <strain evidence="12">IMI 356814</strain>
    </source>
</reference>
<dbReference type="InterPro" id="IPR017975">
    <property type="entry name" value="Tubulin_CS"/>
</dbReference>
<dbReference type="Gene3D" id="3.20.20.190">
    <property type="entry name" value="Phosphatidylinositol (PI) phosphodiesterase"/>
    <property type="match status" value="1"/>
</dbReference>
<dbReference type="Gene3D" id="3.40.50.1440">
    <property type="entry name" value="Tubulin/FtsZ, GTPase domain"/>
    <property type="match status" value="1"/>
</dbReference>
<dbReference type="PRINTS" id="PR01161">
    <property type="entry name" value="TUBULIN"/>
</dbReference>
<dbReference type="InterPro" id="IPR030395">
    <property type="entry name" value="GP_PDE_dom"/>
</dbReference>
<dbReference type="InterPro" id="IPR003008">
    <property type="entry name" value="Tubulin_FtsZ_GTPase"/>
</dbReference>
<keyword evidence="5" id="KW-0493">Microtubule</keyword>
<comment type="caution">
    <text evidence="12">The sequence shown here is derived from an EMBL/GenBank/DDBJ whole genome shotgun (WGS) entry which is preliminary data.</text>
</comment>
<dbReference type="InterPro" id="IPR037103">
    <property type="entry name" value="Tubulin/FtsZ-like_C"/>
</dbReference>
<dbReference type="InterPro" id="IPR023123">
    <property type="entry name" value="Tubulin_C"/>
</dbReference>
<feature type="region of interest" description="Disordered" evidence="10">
    <location>
        <begin position="808"/>
        <end position="830"/>
    </location>
</feature>
<dbReference type="SMART" id="SM00864">
    <property type="entry name" value="Tubulin"/>
    <property type="match status" value="1"/>
</dbReference>
<accession>A0A9W9CQD3</accession>
<dbReference type="CDD" id="cd08570">
    <property type="entry name" value="GDPD_YPL206cp_fungi"/>
    <property type="match status" value="1"/>
</dbReference>
<dbReference type="Gene3D" id="1.10.287.600">
    <property type="entry name" value="Helix hairpin bin"/>
    <property type="match status" value="1"/>
</dbReference>
<dbReference type="FunFam" id="3.30.1330.20:FF:000003">
    <property type="entry name" value="Tubulin gamma chain"/>
    <property type="match status" value="1"/>
</dbReference>
<evidence type="ECO:0000256" key="7">
    <source>
        <dbReference type="ARBA" id="ARBA00023134"/>
    </source>
</evidence>
<protein>
    <recommendedName>
        <fullName evidence="3">Tubulin gamma chain</fullName>
    </recommendedName>
    <alternativeName>
        <fullName evidence="9">Gamma-tubulin</fullName>
    </alternativeName>
</protein>
<keyword evidence="7" id="KW-0342">GTP-binding</keyword>
<dbReference type="FunFam" id="3.20.20.190:FF:000073">
    <property type="entry name" value="WGS project CABT00000000 data, contig 2.28"/>
    <property type="match status" value="1"/>
</dbReference>
<dbReference type="SUPFAM" id="SSF51695">
    <property type="entry name" value="PLC-like phosphodiesterases"/>
    <property type="match status" value="1"/>
</dbReference>
<dbReference type="GO" id="GO:0005816">
    <property type="term" value="C:spindle pole body"/>
    <property type="evidence" value="ECO:0007669"/>
    <property type="project" value="UniProtKB-SubCell"/>
</dbReference>
<dbReference type="InterPro" id="IPR018316">
    <property type="entry name" value="Tubulin/FtsZ_2-layer-sand-dom"/>
</dbReference>
<dbReference type="PROSITE" id="PS00227">
    <property type="entry name" value="TUBULIN"/>
    <property type="match status" value="1"/>
</dbReference>
<dbReference type="Proteomes" id="UP001140560">
    <property type="component" value="Unassembled WGS sequence"/>
</dbReference>
<keyword evidence="13" id="KW-1185">Reference proteome</keyword>
<dbReference type="GO" id="GO:0008081">
    <property type="term" value="F:phosphoric diester hydrolase activity"/>
    <property type="evidence" value="ECO:0007669"/>
    <property type="project" value="InterPro"/>
</dbReference>
<dbReference type="PRINTS" id="PR01164">
    <property type="entry name" value="GAMMATUBULIN"/>
</dbReference>
<dbReference type="SUPFAM" id="SSF52490">
    <property type="entry name" value="Tubulin nucleotide-binding domain-like"/>
    <property type="match status" value="1"/>
</dbReference>
<dbReference type="Gene3D" id="3.30.1330.20">
    <property type="entry name" value="Tubulin/FtsZ, C-terminal domain"/>
    <property type="match status" value="1"/>
</dbReference>
<dbReference type="Pfam" id="PF00091">
    <property type="entry name" value="Tubulin"/>
    <property type="match status" value="1"/>
</dbReference>
<dbReference type="AlphaFoldDB" id="A0A9W9CQD3"/>
<dbReference type="InterPro" id="IPR002454">
    <property type="entry name" value="Gamma_tubulin"/>
</dbReference>
<dbReference type="GO" id="GO:0000930">
    <property type="term" value="C:gamma-tubulin complex"/>
    <property type="evidence" value="ECO:0007669"/>
    <property type="project" value="InterPro"/>
</dbReference>
<keyword evidence="4" id="KW-0963">Cytoplasm</keyword>
<evidence type="ECO:0000256" key="3">
    <source>
        <dbReference type="ARBA" id="ARBA00018848"/>
    </source>
</evidence>
<keyword evidence="8" id="KW-0206">Cytoskeleton</keyword>
<dbReference type="InterPro" id="IPR008280">
    <property type="entry name" value="Tub_FtsZ_C"/>
</dbReference>
<evidence type="ECO:0000259" key="11">
    <source>
        <dbReference type="PROSITE" id="PS51704"/>
    </source>
</evidence>
<dbReference type="GO" id="GO:0000278">
    <property type="term" value="P:mitotic cell cycle"/>
    <property type="evidence" value="ECO:0007669"/>
    <property type="project" value="UniProtKB-ARBA"/>
</dbReference>
<keyword evidence="6" id="KW-0547">Nucleotide-binding</keyword>
<dbReference type="OrthoDB" id="10249382at2759"/>
<evidence type="ECO:0000313" key="13">
    <source>
        <dbReference type="Proteomes" id="UP001140560"/>
    </source>
</evidence>
<sequence>MEADSSFDVQTPILENMVVGVPPVFEGLTKQLSKIVEQPLLGPKANFPAASFAFGRKDVSGNRRPQAIAHRGYKAKFPENTMGAFKGAVEVGAEGLETDIHLSKDGVVVLSHDKDLKRCFGRQEKIIDCDYEFLSTLRTLKEPHEAMPRLADLLEYLAQPGLEDIWVLLDIKLDNNADDVIRLIGDTIRSVRPSPSRPWHSRIVLGCWAAKYLPLCSHYLPGFPISHIGFSTLIASYFFTVPNVSFNMQQAILMTPWGKLFIRKAQREQRPVYAWTVNEESRMRWDIRQGLDGVVTDDPKLFLEVRRGWHEGTKDAVSIMTWLDVLRMNFFALIFSVLFRIMFGFSEGESLVKMKPAAEEGDPPAPPVHNTMPREIITLQAGQCGNSVGQQFWQQLCQEHGINQDGNLEDFATEGGDRKDVFFYQSDDTRYIPRAILLDLEPRVLNSIQASAYKNIYNPENFYIHKDGTGAGNNWGMGYSMGEQVHEDILDMIDREADGSDSLEGFMMLHSIAGGTGSGLGSYMLERLNDRFPKKLIQTYSVFPNTQDGDIVVQPYNSLLSMRRLTQNADSVVVLDNGALSKIAADRLHVMNPSFEQTNQLVSTVMSASTTTLRYPGYMHNDLVGIVASLIPTPRCHFLMTSYTPFSGENVEQAKTVRKTTVLDVMRRLLQPKNRMVSTNPTKKSCYMSILNIIQGEADPSDVHKSLMRIRERRLATFIPWGPASIQVALTKKSPYVTSSHRVSGLMLANHTGIATLFKRIVAQYSTLRKRNAFLESYKREAPFKDGLGEFDEAKEVVQGLIEEYEEAEGADYLSKETPPGDEAEDKRLG</sequence>
<evidence type="ECO:0000256" key="1">
    <source>
        <dbReference type="ARBA" id="ARBA00004317"/>
    </source>
</evidence>
<comment type="subcellular location">
    <subcellularLocation>
        <location evidence="1">Cytoplasm</location>
        <location evidence="1">Cytoskeleton</location>
        <location evidence="1">Microtubule organizing center</location>
        <location evidence="1">Spindle pole body</location>
    </subcellularLocation>
</comment>
<dbReference type="Pfam" id="PF03953">
    <property type="entry name" value="Tubulin_C"/>
    <property type="match status" value="1"/>
</dbReference>
<evidence type="ECO:0000313" key="12">
    <source>
        <dbReference type="EMBL" id="KAJ4376132.1"/>
    </source>
</evidence>
<dbReference type="GO" id="GO:0005874">
    <property type="term" value="C:microtubule"/>
    <property type="evidence" value="ECO:0007669"/>
    <property type="project" value="UniProtKB-KW"/>
</dbReference>
<evidence type="ECO:0000256" key="8">
    <source>
        <dbReference type="ARBA" id="ARBA00023212"/>
    </source>
</evidence>
<name>A0A9W9CQD3_9PLEO</name>
<evidence type="ECO:0000256" key="9">
    <source>
        <dbReference type="ARBA" id="ARBA00033229"/>
    </source>
</evidence>
<dbReference type="SUPFAM" id="SSF55307">
    <property type="entry name" value="Tubulin C-terminal domain-like"/>
    <property type="match status" value="1"/>
</dbReference>
<dbReference type="FunFam" id="1.10.287.600:FF:000004">
    <property type="entry name" value="Tubulin gamma chain"/>
    <property type="match status" value="1"/>
</dbReference>
<dbReference type="InterPro" id="IPR017946">
    <property type="entry name" value="PLC-like_Pdiesterase_TIM-brl"/>
</dbReference>
<dbReference type="GO" id="GO:0005525">
    <property type="term" value="F:GTP binding"/>
    <property type="evidence" value="ECO:0007669"/>
    <property type="project" value="UniProtKB-KW"/>
</dbReference>